<comment type="caution">
    <text evidence="2">The sequence shown here is derived from an EMBL/GenBank/DDBJ whole genome shotgun (WGS) entry which is preliminary data.</text>
</comment>
<keyword evidence="3" id="KW-1185">Reference proteome</keyword>
<dbReference type="Proteomes" id="UP000604046">
    <property type="component" value="Unassembled WGS sequence"/>
</dbReference>
<evidence type="ECO:0000313" key="2">
    <source>
        <dbReference type="EMBL" id="CAE7619245.1"/>
    </source>
</evidence>
<sequence length="390" mass="41038">MDEAEEAQHERWKENYAKKKASRRRRAQELQVQDGQSAVESASHEEHKQTAFQKSGAEHAVALLGEALVITDEHEKFFELQALNQTSKQQMHEMVSRHPDAPPDILKGWLMEEHHARTYNQSAIYSRSPFRAAWYGSASDSPSDVGIVRASTGETVDQCQMKCGTPKYVSKGLRNPDYAGMQKVCNTEALDKASKHGATDRICYGGVQSEPADAESIRAQADKILQDGVEVAGMEQASTLSRLATAAEVGVSAAMAGAALGAASAGLVSRIAGDKPEQIKSKAAEGAFQGSVVAGSAAAANSFATSALESANAGMVAGGVVSGTIMFLFQLRRCEQAFGADETQKRSCKMSATATTGAGTGAAIAGTLLVGPLAGAAFALCARITTATFC</sequence>
<feature type="compositionally biased region" description="Basic and acidic residues" evidence="1">
    <location>
        <begin position="1"/>
        <end position="17"/>
    </location>
</feature>
<protein>
    <submittedName>
        <fullName evidence="2">Uncharacterized protein</fullName>
    </submittedName>
</protein>
<proteinExistence type="predicted"/>
<dbReference type="EMBL" id="CAJNDS010002851">
    <property type="protein sequence ID" value="CAE7619245.1"/>
    <property type="molecule type" value="Genomic_DNA"/>
</dbReference>
<organism evidence="2 3">
    <name type="scientific">Symbiodinium natans</name>
    <dbReference type="NCBI Taxonomy" id="878477"/>
    <lineage>
        <taxon>Eukaryota</taxon>
        <taxon>Sar</taxon>
        <taxon>Alveolata</taxon>
        <taxon>Dinophyceae</taxon>
        <taxon>Suessiales</taxon>
        <taxon>Symbiodiniaceae</taxon>
        <taxon>Symbiodinium</taxon>
    </lineage>
</organism>
<feature type="region of interest" description="Disordered" evidence="1">
    <location>
        <begin position="1"/>
        <end position="54"/>
    </location>
</feature>
<gene>
    <name evidence="2" type="ORF">SNAT2548_LOCUS35194</name>
</gene>
<dbReference type="AlphaFoldDB" id="A0A812VF92"/>
<feature type="compositionally biased region" description="Polar residues" evidence="1">
    <location>
        <begin position="30"/>
        <end position="40"/>
    </location>
</feature>
<name>A0A812VF92_9DINO</name>
<accession>A0A812VF92</accession>
<evidence type="ECO:0000313" key="3">
    <source>
        <dbReference type="Proteomes" id="UP000604046"/>
    </source>
</evidence>
<reference evidence="2" key="1">
    <citation type="submission" date="2021-02" db="EMBL/GenBank/DDBJ databases">
        <authorList>
            <person name="Dougan E. K."/>
            <person name="Rhodes N."/>
            <person name="Thang M."/>
            <person name="Chan C."/>
        </authorList>
    </citation>
    <scope>NUCLEOTIDE SEQUENCE</scope>
</reference>
<evidence type="ECO:0000256" key="1">
    <source>
        <dbReference type="SAM" id="MobiDB-lite"/>
    </source>
</evidence>